<organism evidence="1 2">
    <name type="scientific">Iodobacter fluviatilis</name>
    <dbReference type="NCBI Taxonomy" id="537"/>
    <lineage>
        <taxon>Bacteria</taxon>
        <taxon>Pseudomonadati</taxon>
        <taxon>Pseudomonadota</taxon>
        <taxon>Betaproteobacteria</taxon>
        <taxon>Neisseriales</taxon>
        <taxon>Chitinibacteraceae</taxon>
        <taxon>Iodobacter</taxon>
    </lineage>
</organism>
<evidence type="ECO:0000313" key="1">
    <source>
        <dbReference type="EMBL" id="QBC42282.1"/>
    </source>
</evidence>
<dbReference type="AlphaFoldDB" id="A0A7G3G578"/>
<evidence type="ECO:0008006" key="3">
    <source>
        <dbReference type="Google" id="ProtNLM"/>
    </source>
</evidence>
<dbReference type="RefSeq" id="WP_130104907.1">
    <property type="nucleotide sequence ID" value="NZ_CP025781.1"/>
</dbReference>
<protein>
    <recommendedName>
        <fullName evidence="3">VCBS repeat-containing protein</fullName>
    </recommendedName>
</protein>
<sequence length="320" mass="35073">MHITQSHVSLLAEHHFYSNQQQSLKVSVNPPDTPSSSSQVSLSAASLKQYNQLDQRTALIKSLLESMLGYKIKFWGFEEESSTTPSNTSKTDSPNPASAFSIESQFTYNESESTQFKATGTVKTADGREIQFSAELSLSRNYHLALTEGIYSGNVGKQKKDPLVLNYAAPAATLSQQKFSFDLGSNDKPQPISLLKPGSAFLALDRNHDGKITQGSELFGTQNGDGFADLAKLDEDKNGWIDEHDSIFSQLKLWVKDDAGHDQLINLNEQGIGALFLGNAKANFDLNDQQNNQQGQIRASGLYLRENGTGGSMQQIDLNT</sequence>
<dbReference type="Proteomes" id="UP000515917">
    <property type="component" value="Chromosome"/>
</dbReference>
<keyword evidence="2" id="KW-1185">Reference proteome</keyword>
<accession>A0A7G3G578</accession>
<name>A0A7G3G578_9NEIS</name>
<reference evidence="1 2" key="1">
    <citation type="submission" date="2018-01" db="EMBL/GenBank/DDBJ databases">
        <title>Genome sequence of Iodobacter sp. strain PCH194 isolated from Indian Trans-Himalaya.</title>
        <authorList>
            <person name="Kumar V."/>
            <person name="Thakur V."/>
            <person name="Kumar S."/>
            <person name="Singh D."/>
        </authorList>
    </citation>
    <scope>NUCLEOTIDE SEQUENCE [LARGE SCALE GENOMIC DNA]</scope>
    <source>
        <strain evidence="1 2">PCH194</strain>
    </source>
</reference>
<dbReference type="PANTHER" id="PTHR39431:SF1">
    <property type="entry name" value="FRPA_C-RELATED PROTEIN"/>
    <property type="match status" value="1"/>
</dbReference>
<dbReference type="PANTHER" id="PTHR39431">
    <property type="entry name" value="FRPA/C-RELATED PROTEIN"/>
    <property type="match status" value="1"/>
</dbReference>
<evidence type="ECO:0000313" key="2">
    <source>
        <dbReference type="Proteomes" id="UP000515917"/>
    </source>
</evidence>
<proteinExistence type="predicted"/>
<gene>
    <name evidence="1" type="ORF">C1H71_01040</name>
</gene>
<dbReference type="EMBL" id="CP025781">
    <property type="protein sequence ID" value="QBC42282.1"/>
    <property type="molecule type" value="Genomic_DNA"/>
</dbReference>
<dbReference type="KEGG" id="ifl:C1H71_01040"/>